<gene>
    <name evidence="1" type="ORF">Hamer_G026354</name>
</gene>
<dbReference type="Proteomes" id="UP000747542">
    <property type="component" value="Unassembled WGS sequence"/>
</dbReference>
<proteinExistence type="predicted"/>
<dbReference type="EMBL" id="JAHLQT010040208">
    <property type="protein sequence ID" value="KAG7156042.1"/>
    <property type="molecule type" value="Genomic_DNA"/>
</dbReference>
<evidence type="ECO:0000313" key="2">
    <source>
        <dbReference type="Proteomes" id="UP000747542"/>
    </source>
</evidence>
<reference evidence="1" key="1">
    <citation type="journal article" date="2021" name="Sci. Adv.">
        <title>The American lobster genome reveals insights on longevity, neural, and immune adaptations.</title>
        <authorList>
            <person name="Polinski J.M."/>
            <person name="Zimin A.V."/>
            <person name="Clark K.F."/>
            <person name="Kohn A.B."/>
            <person name="Sadowski N."/>
            <person name="Timp W."/>
            <person name="Ptitsyn A."/>
            <person name="Khanna P."/>
            <person name="Romanova D.Y."/>
            <person name="Williams P."/>
            <person name="Greenwood S.J."/>
            <person name="Moroz L.L."/>
            <person name="Walt D.R."/>
            <person name="Bodnar A.G."/>
        </authorList>
    </citation>
    <scope>NUCLEOTIDE SEQUENCE</scope>
    <source>
        <strain evidence="1">GMGI-L3</strain>
    </source>
</reference>
<evidence type="ECO:0000313" key="1">
    <source>
        <dbReference type="EMBL" id="KAG7156042.1"/>
    </source>
</evidence>
<sequence length="71" mass="8108">MCIGPPNRLKEDEDPAIIEPMRKKKNVRMRGEKHERGRMVEVAAVVVTARRDPRDLLFSGDREPDDTHQGG</sequence>
<name>A0A8J5JCR8_HOMAM</name>
<protein>
    <submittedName>
        <fullName evidence="1">Uncharacterized protein</fullName>
    </submittedName>
</protein>
<comment type="caution">
    <text evidence="1">The sequence shown here is derived from an EMBL/GenBank/DDBJ whole genome shotgun (WGS) entry which is preliminary data.</text>
</comment>
<keyword evidence="2" id="KW-1185">Reference proteome</keyword>
<dbReference type="AlphaFoldDB" id="A0A8J5JCR8"/>
<organism evidence="1 2">
    <name type="scientific">Homarus americanus</name>
    <name type="common">American lobster</name>
    <dbReference type="NCBI Taxonomy" id="6706"/>
    <lineage>
        <taxon>Eukaryota</taxon>
        <taxon>Metazoa</taxon>
        <taxon>Ecdysozoa</taxon>
        <taxon>Arthropoda</taxon>
        <taxon>Crustacea</taxon>
        <taxon>Multicrustacea</taxon>
        <taxon>Malacostraca</taxon>
        <taxon>Eumalacostraca</taxon>
        <taxon>Eucarida</taxon>
        <taxon>Decapoda</taxon>
        <taxon>Pleocyemata</taxon>
        <taxon>Astacidea</taxon>
        <taxon>Nephropoidea</taxon>
        <taxon>Nephropidae</taxon>
        <taxon>Homarus</taxon>
    </lineage>
</organism>
<accession>A0A8J5JCR8</accession>